<evidence type="ECO:0000259" key="6">
    <source>
        <dbReference type="PROSITE" id="PS50262"/>
    </source>
</evidence>
<keyword evidence="4 5" id="KW-0472">Membrane</keyword>
<dbReference type="PANTHER" id="PTHR45698">
    <property type="entry name" value="TRACE AMINE-ASSOCIATED RECEPTOR 19N-RELATED"/>
    <property type="match status" value="1"/>
</dbReference>
<dbReference type="FunCoup" id="A0A7M7LPJ6">
    <property type="interactions" value="43"/>
</dbReference>
<dbReference type="CDD" id="cd00637">
    <property type="entry name" value="7tm_classA_rhodopsin-like"/>
    <property type="match status" value="1"/>
</dbReference>
<dbReference type="PANTHER" id="PTHR45698:SF1">
    <property type="entry name" value="TRACE AMINE-ASSOCIATED RECEPTOR 13C-LIKE"/>
    <property type="match status" value="1"/>
</dbReference>
<feature type="transmembrane region" description="Helical" evidence="5">
    <location>
        <begin position="269"/>
        <end position="290"/>
    </location>
</feature>
<feature type="transmembrane region" description="Helical" evidence="5">
    <location>
        <begin position="137"/>
        <end position="158"/>
    </location>
</feature>
<evidence type="ECO:0000256" key="3">
    <source>
        <dbReference type="ARBA" id="ARBA00022989"/>
    </source>
</evidence>
<dbReference type="GO" id="GO:0004930">
    <property type="term" value="F:G protein-coupled receptor activity"/>
    <property type="evidence" value="ECO:0007669"/>
    <property type="project" value="InterPro"/>
</dbReference>
<protein>
    <recommendedName>
        <fullName evidence="6">G-protein coupled receptors family 1 profile domain-containing protein</fullName>
    </recommendedName>
</protein>
<feature type="transmembrane region" description="Helical" evidence="5">
    <location>
        <begin position="57"/>
        <end position="73"/>
    </location>
</feature>
<dbReference type="InParanoid" id="A0A7M7LPJ6"/>
<evidence type="ECO:0000313" key="7">
    <source>
        <dbReference type="EnsemblMetazoa" id="XP_003728380"/>
    </source>
</evidence>
<dbReference type="SMART" id="SM01381">
    <property type="entry name" value="7TM_GPCR_Srsx"/>
    <property type="match status" value="1"/>
</dbReference>
<evidence type="ECO:0000256" key="2">
    <source>
        <dbReference type="ARBA" id="ARBA00022692"/>
    </source>
</evidence>
<accession>A0A7M7LPJ6</accession>
<feature type="transmembrane region" description="Helical" evidence="5">
    <location>
        <begin position="24"/>
        <end position="45"/>
    </location>
</feature>
<sequence>MENTTDLSQYSWTWAPVAWEWWEILQLILAIVGILGNFLVMIVLLRPRHRRCATDTLIGALAVADFLTSIFIIPHQRVISLPDTPGGQFYCRIIHSSVLMWISICASIFTLTTISIERLAAVRYTSLHQVLFTHTRIPILIVALWILAFVINTFSLYVHFVEGGVCVTQFPSPDFQKFIGVSLFIIEYVVPIVIMITAHSMTLYSLRQQGQRSDQGQEPIASKLKEAQRRVLQMLLIVVIIFIVCWTPDQFGFLVFNIGVVDVSHLFSPLYRCFVVLAFANSCANPFIYAGRSPGFRKAFLQMFGGKSRHYGAHSVFADLIDDSNTTVNATNLGEIDKI</sequence>
<proteinExistence type="predicted"/>
<dbReference type="PRINTS" id="PR00237">
    <property type="entry name" value="GPCRRHODOPSN"/>
</dbReference>
<evidence type="ECO:0000256" key="1">
    <source>
        <dbReference type="ARBA" id="ARBA00004370"/>
    </source>
</evidence>
<dbReference type="InterPro" id="IPR017452">
    <property type="entry name" value="GPCR_Rhodpsn_7TM"/>
</dbReference>
<evidence type="ECO:0000313" key="8">
    <source>
        <dbReference type="Proteomes" id="UP000007110"/>
    </source>
</evidence>
<evidence type="ECO:0000256" key="5">
    <source>
        <dbReference type="SAM" id="Phobius"/>
    </source>
</evidence>
<keyword evidence="8" id="KW-1185">Reference proteome</keyword>
<keyword evidence="2 5" id="KW-0812">Transmembrane</keyword>
<comment type="subcellular location">
    <subcellularLocation>
        <location evidence="1">Membrane</location>
    </subcellularLocation>
</comment>
<dbReference type="SUPFAM" id="SSF81321">
    <property type="entry name" value="Family A G protein-coupled receptor-like"/>
    <property type="match status" value="1"/>
</dbReference>
<dbReference type="Gene3D" id="1.20.1070.10">
    <property type="entry name" value="Rhodopsin 7-helix transmembrane proteins"/>
    <property type="match status" value="1"/>
</dbReference>
<dbReference type="Proteomes" id="UP000007110">
    <property type="component" value="Unassembled WGS sequence"/>
</dbReference>
<dbReference type="GO" id="GO:0016020">
    <property type="term" value="C:membrane"/>
    <property type="evidence" value="ECO:0007669"/>
    <property type="project" value="UniProtKB-SubCell"/>
</dbReference>
<name>A0A7M7LPJ6_STRPU</name>
<feature type="transmembrane region" description="Helical" evidence="5">
    <location>
        <begin position="93"/>
        <end position="116"/>
    </location>
</feature>
<reference evidence="7" key="2">
    <citation type="submission" date="2021-01" db="UniProtKB">
        <authorList>
            <consortium name="EnsemblMetazoa"/>
        </authorList>
    </citation>
    <scope>IDENTIFICATION</scope>
</reference>
<reference evidence="8" key="1">
    <citation type="submission" date="2015-02" db="EMBL/GenBank/DDBJ databases">
        <title>Genome sequencing for Strongylocentrotus purpuratus.</title>
        <authorList>
            <person name="Murali S."/>
            <person name="Liu Y."/>
            <person name="Vee V."/>
            <person name="English A."/>
            <person name="Wang M."/>
            <person name="Skinner E."/>
            <person name="Han Y."/>
            <person name="Muzny D.M."/>
            <person name="Worley K.C."/>
            <person name="Gibbs R.A."/>
        </authorList>
    </citation>
    <scope>NUCLEOTIDE SEQUENCE</scope>
</reference>
<feature type="transmembrane region" description="Helical" evidence="5">
    <location>
        <begin position="178"/>
        <end position="198"/>
    </location>
</feature>
<feature type="domain" description="G-protein coupled receptors family 1 profile" evidence="6">
    <location>
        <begin position="36"/>
        <end position="289"/>
    </location>
</feature>
<feature type="transmembrane region" description="Helical" evidence="5">
    <location>
        <begin position="231"/>
        <end position="249"/>
    </location>
</feature>
<dbReference type="OrthoDB" id="5953793at2759"/>
<dbReference type="KEGG" id="spu:593771"/>
<dbReference type="AlphaFoldDB" id="A0A7M7LPJ6"/>
<dbReference type="RefSeq" id="XP_003728380.1">
    <property type="nucleotide sequence ID" value="XM_003728332.3"/>
</dbReference>
<dbReference type="PROSITE" id="PS50262">
    <property type="entry name" value="G_PROTEIN_RECEP_F1_2"/>
    <property type="match status" value="1"/>
</dbReference>
<dbReference type="OMA" id="HRRCATD"/>
<keyword evidence="3 5" id="KW-1133">Transmembrane helix</keyword>
<dbReference type="EnsemblMetazoa" id="XM_003728332">
    <property type="protein sequence ID" value="XP_003728380"/>
    <property type="gene ID" value="LOC593771"/>
</dbReference>
<organism evidence="7 8">
    <name type="scientific">Strongylocentrotus purpuratus</name>
    <name type="common">Purple sea urchin</name>
    <dbReference type="NCBI Taxonomy" id="7668"/>
    <lineage>
        <taxon>Eukaryota</taxon>
        <taxon>Metazoa</taxon>
        <taxon>Echinodermata</taxon>
        <taxon>Eleutherozoa</taxon>
        <taxon>Echinozoa</taxon>
        <taxon>Echinoidea</taxon>
        <taxon>Euechinoidea</taxon>
        <taxon>Echinacea</taxon>
        <taxon>Camarodonta</taxon>
        <taxon>Echinidea</taxon>
        <taxon>Strongylocentrotidae</taxon>
        <taxon>Strongylocentrotus</taxon>
    </lineage>
</organism>
<dbReference type="InterPro" id="IPR000276">
    <property type="entry name" value="GPCR_Rhodpsn"/>
</dbReference>
<dbReference type="Pfam" id="PF00001">
    <property type="entry name" value="7tm_1"/>
    <property type="match status" value="1"/>
</dbReference>
<evidence type="ECO:0000256" key="4">
    <source>
        <dbReference type="ARBA" id="ARBA00023136"/>
    </source>
</evidence>
<dbReference type="GeneID" id="593771"/>